<keyword evidence="3" id="KW-1185">Reference proteome</keyword>
<gene>
    <name evidence="2" type="ORF">GA0070610_1939</name>
</gene>
<keyword evidence="1" id="KW-0472">Membrane</keyword>
<evidence type="ECO:0000256" key="1">
    <source>
        <dbReference type="SAM" id="Phobius"/>
    </source>
</evidence>
<dbReference type="GeneID" id="95805877"/>
<dbReference type="RefSeq" id="WP_172896489.1">
    <property type="nucleotide sequence ID" value="NZ_JBFAAC010000018.1"/>
</dbReference>
<keyword evidence="1" id="KW-0812">Transmembrane</keyword>
<proteinExistence type="predicted"/>
<dbReference type="EMBL" id="LT607733">
    <property type="protein sequence ID" value="SCG15696.1"/>
    <property type="molecule type" value="Genomic_DNA"/>
</dbReference>
<dbReference type="AlphaFoldDB" id="A0A1C5G9L0"/>
<feature type="transmembrane region" description="Helical" evidence="1">
    <location>
        <begin position="20"/>
        <end position="45"/>
    </location>
</feature>
<organism evidence="2 3">
    <name type="scientific">Micromonospora echinofusca</name>
    <dbReference type="NCBI Taxonomy" id="47858"/>
    <lineage>
        <taxon>Bacteria</taxon>
        <taxon>Bacillati</taxon>
        <taxon>Actinomycetota</taxon>
        <taxon>Actinomycetes</taxon>
        <taxon>Micromonosporales</taxon>
        <taxon>Micromonosporaceae</taxon>
        <taxon>Micromonospora</taxon>
    </lineage>
</organism>
<evidence type="ECO:0000313" key="3">
    <source>
        <dbReference type="Proteomes" id="UP000198251"/>
    </source>
</evidence>
<name>A0A1C5G9L0_MICEH</name>
<accession>A0A1C5G9L0</accession>
<keyword evidence="1" id="KW-1133">Transmembrane helix</keyword>
<reference evidence="2 3" key="1">
    <citation type="submission" date="2016-06" db="EMBL/GenBank/DDBJ databases">
        <authorList>
            <person name="Kjaerup R.B."/>
            <person name="Dalgaard T.S."/>
            <person name="Juul-Madsen H.R."/>
        </authorList>
    </citation>
    <scope>NUCLEOTIDE SEQUENCE [LARGE SCALE GENOMIC DNA]</scope>
    <source>
        <strain evidence="2 3">DSM 43913</strain>
    </source>
</reference>
<evidence type="ECO:0000313" key="2">
    <source>
        <dbReference type="EMBL" id="SCG15696.1"/>
    </source>
</evidence>
<protein>
    <submittedName>
        <fullName evidence="2">Uncharacterized protein</fullName>
    </submittedName>
</protein>
<dbReference type="Proteomes" id="UP000198251">
    <property type="component" value="Chromosome I"/>
</dbReference>
<sequence>MTRTLPGGARAVLRRSGDPLVPLLLLAVGALAAAAYGHVLTWAMIGGLAGYTLSGSV</sequence>